<feature type="compositionally biased region" description="Low complexity" evidence="2">
    <location>
        <begin position="343"/>
        <end position="355"/>
    </location>
</feature>
<feature type="region of interest" description="Disordered" evidence="2">
    <location>
        <begin position="26"/>
        <end position="73"/>
    </location>
</feature>
<evidence type="ECO:0000259" key="3">
    <source>
        <dbReference type="Pfam" id="PF07910"/>
    </source>
</evidence>
<proteinExistence type="predicted"/>
<organism evidence="4 5">
    <name type="scientific">Marasmiellus scandens</name>
    <dbReference type="NCBI Taxonomy" id="2682957"/>
    <lineage>
        <taxon>Eukaryota</taxon>
        <taxon>Fungi</taxon>
        <taxon>Dikarya</taxon>
        <taxon>Basidiomycota</taxon>
        <taxon>Agaricomycotina</taxon>
        <taxon>Agaricomycetes</taxon>
        <taxon>Agaricomycetidae</taxon>
        <taxon>Agaricales</taxon>
        <taxon>Marasmiineae</taxon>
        <taxon>Omphalotaceae</taxon>
        <taxon>Marasmiellus</taxon>
    </lineage>
</organism>
<accession>A0ABR1ISW3</accession>
<feature type="compositionally biased region" description="Low complexity" evidence="2">
    <location>
        <begin position="29"/>
        <end position="39"/>
    </location>
</feature>
<name>A0ABR1ISW3_9AGAR</name>
<keyword evidence="1" id="KW-0378">Hydrolase</keyword>
<dbReference type="Proteomes" id="UP001498398">
    <property type="component" value="Unassembled WGS sequence"/>
</dbReference>
<dbReference type="EMBL" id="JBANRG010000069">
    <property type="protein sequence ID" value="KAK7440218.1"/>
    <property type="molecule type" value="Genomic_DNA"/>
</dbReference>
<keyword evidence="5" id="KW-1185">Reference proteome</keyword>
<evidence type="ECO:0000313" key="4">
    <source>
        <dbReference type="EMBL" id="KAK7440218.1"/>
    </source>
</evidence>
<dbReference type="Gene3D" id="3.90.70.130">
    <property type="match status" value="1"/>
</dbReference>
<evidence type="ECO:0000313" key="5">
    <source>
        <dbReference type="Proteomes" id="UP001498398"/>
    </source>
</evidence>
<sequence>MNCQICFSPLGGMSVQARELHYETHFQDSESQGQSGSSSKPYGVLKPSSTLKSSSDQQFNSKSSPKKRWKSPMKMVEDGKDVFWYPSLRTIPPHNFVPCMIPLLKKSLLKSHAKGTTARAVLCHDRALYIRRQAWDMTWGCGYRNFMMTCASLLNQQIQPEYISLLEKPISPGVRNLQKWIEAAWNDGFDKQGFDELKKLSGTSKWIGTSGSVHTTNLMSIADDRVDLCTAFVYRGIPAELVDIDTSERGITPLINWIIQYFDKHLKGSTTAGASAFDALKGASPVQCTPCMPVIVQNNGHSRTVVGYERTKNNAVNLLVFDPARVPSNSIRRAALAIFNSSSSWSSLPQSNSHQSQKRRSADSPLASSSKSNSTHKRHKKEHITGGEKDRDVTIMNEDQPIVLDSESDDEVVFVSETKASGSASQKFSLHKGDEEPSYTDVLKLFRWENKIVKKQNIYQILYFPMTAPLTDKERRDRKVLTGERY</sequence>
<gene>
    <name evidence="4" type="ORF">VKT23_017160</name>
</gene>
<feature type="compositionally biased region" description="Basic and acidic residues" evidence="2">
    <location>
        <begin position="383"/>
        <end position="393"/>
    </location>
</feature>
<comment type="caution">
    <text evidence="4">The sequence shown here is derived from an EMBL/GenBank/DDBJ whole genome shotgun (WGS) entry which is preliminary data.</text>
</comment>
<protein>
    <recommendedName>
        <fullName evidence="3">UFSP1/2/DUB catalytic domain-containing protein</fullName>
    </recommendedName>
</protein>
<feature type="compositionally biased region" description="Low complexity" evidence="2">
    <location>
        <begin position="52"/>
        <end position="63"/>
    </location>
</feature>
<feature type="compositionally biased region" description="Low complexity" evidence="2">
    <location>
        <begin position="363"/>
        <end position="373"/>
    </location>
</feature>
<dbReference type="Pfam" id="PF07910">
    <property type="entry name" value="Peptidase_C78"/>
    <property type="match status" value="1"/>
</dbReference>
<evidence type="ECO:0000256" key="2">
    <source>
        <dbReference type="SAM" id="MobiDB-lite"/>
    </source>
</evidence>
<reference evidence="4 5" key="1">
    <citation type="submission" date="2024-01" db="EMBL/GenBank/DDBJ databases">
        <title>A draft genome for the cacao thread blight pathogen Marasmiellus scandens.</title>
        <authorList>
            <person name="Baruah I.K."/>
            <person name="Leung J."/>
            <person name="Bukari Y."/>
            <person name="Amoako-Attah I."/>
            <person name="Meinhardt L.W."/>
            <person name="Bailey B.A."/>
            <person name="Cohen S.P."/>
        </authorList>
    </citation>
    <scope>NUCLEOTIDE SEQUENCE [LARGE SCALE GENOMIC DNA]</scope>
    <source>
        <strain evidence="4 5">GH-19</strain>
    </source>
</reference>
<evidence type="ECO:0000256" key="1">
    <source>
        <dbReference type="ARBA" id="ARBA00022801"/>
    </source>
</evidence>
<feature type="region of interest" description="Disordered" evidence="2">
    <location>
        <begin position="343"/>
        <end position="393"/>
    </location>
</feature>
<dbReference type="InterPro" id="IPR012462">
    <property type="entry name" value="UFSP1/2_DUB_cat"/>
</dbReference>
<feature type="domain" description="UFSP1/2/DUB catalytic" evidence="3">
    <location>
        <begin position="127"/>
        <end position="333"/>
    </location>
</feature>